<reference evidence="3" key="1">
    <citation type="submission" date="2016-10" db="EMBL/GenBank/DDBJ databases">
        <authorList>
            <person name="Varghese N."/>
            <person name="Submissions S."/>
        </authorList>
    </citation>
    <scope>NUCLEOTIDE SEQUENCE [LARGE SCALE GENOMIC DNA]</scope>
    <source>
        <strain evidence="3">DSM 44260</strain>
    </source>
</reference>
<keyword evidence="1" id="KW-0732">Signal</keyword>
<organism evidence="2 3">
    <name type="scientific">Actinokineospora terrae</name>
    <dbReference type="NCBI Taxonomy" id="155974"/>
    <lineage>
        <taxon>Bacteria</taxon>
        <taxon>Bacillati</taxon>
        <taxon>Actinomycetota</taxon>
        <taxon>Actinomycetes</taxon>
        <taxon>Pseudonocardiales</taxon>
        <taxon>Pseudonocardiaceae</taxon>
        <taxon>Actinokineospora</taxon>
    </lineage>
</organism>
<gene>
    <name evidence="2" type="ORF">SAMN04487818_102164</name>
</gene>
<accession>A0A1H9MHV2</accession>
<keyword evidence="3" id="KW-1185">Reference proteome</keyword>
<name>A0A1H9MHV2_9PSEU</name>
<dbReference type="Proteomes" id="UP000199051">
    <property type="component" value="Unassembled WGS sequence"/>
</dbReference>
<evidence type="ECO:0000256" key="1">
    <source>
        <dbReference type="SAM" id="SignalP"/>
    </source>
</evidence>
<feature type="chain" id="PRO_5011463416" description="Secreted protein" evidence="1">
    <location>
        <begin position="28"/>
        <end position="129"/>
    </location>
</feature>
<evidence type="ECO:0000313" key="2">
    <source>
        <dbReference type="EMBL" id="SER23121.1"/>
    </source>
</evidence>
<feature type="signal peptide" evidence="1">
    <location>
        <begin position="1"/>
        <end position="27"/>
    </location>
</feature>
<dbReference type="EMBL" id="FOGI01000002">
    <property type="protein sequence ID" value="SER23121.1"/>
    <property type="molecule type" value="Genomic_DNA"/>
</dbReference>
<sequence length="129" mass="13710">MRKIAASACAVLSVAAISVIGAPNASATTTERTNRCVKVSVDYTRTGPVSWYVNSATVGNNCTPFYGHFQLSGPTFNSTNQDAPAAVGFTVTLNQNWGSNTPPSVCGIAWHKITPTYWADYGYVCVPLD</sequence>
<dbReference type="AlphaFoldDB" id="A0A1H9MHV2"/>
<evidence type="ECO:0000313" key="3">
    <source>
        <dbReference type="Proteomes" id="UP000199051"/>
    </source>
</evidence>
<proteinExistence type="predicted"/>
<evidence type="ECO:0008006" key="4">
    <source>
        <dbReference type="Google" id="ProtNLM"/>
    </source>
</evidence>
<protein>
    <recommendedName>
        <fullName evidence="4">Secreted protein</fullName>
    </recommendedName>
</protein>